<keyword evidence="4" id="KW-1185">Reference proteome</keyword>
<evidence type="ECO:0000313" key="4">
    <source>
        <dbReference type="Proteomes" id="UP001152799"/>
    </source>
</evidence>
<feature type="coiled-coil region" evidence="1">
    <location>
        <begin position="224"/>
        <end position="251"/>
    </location>
</feature>
<evidence type="ECO:0000256" key="2">
    <source>
        <dbReference type="SAM" id="MobiDB-lite"/>
    </source>
</evidence>
<name>A0A9N9MI81_9CUCU</name>
<organism evidence="3 4">
    <name type="scientific">Ceutorhynchus assimilis</name>
    <name type="common">cabbage seed weevil</name>
    <dbReference type="NCBI Taxonomy" id="467358"/>
    <lineage>
        <taxon>Eukaryota</taxon>
        <taxon>Metazoa</taxon>
        <taxon>Ecdysozoa</taxon>
        <taxon>Arthropoda</taxon>
        <taxon>Hexapoda</taxon>
        <taxon>Insecta</taxon>
        <taxon>Pterygota</taxon>
        <taxon>Neoptera</taxon>
        <taxon>Endopterygota</taxon>
        <taxon>Coleoptera</taxon>
        <taxon>Polyphaga</taxon>
        <taxon>Cucujiformia</taxon>
        <taxon>Curculionidae</taxon>
        <taxon>Ceutorhynchinae</taxon>
        <taxon>Ceutorhynchus</taxon>
    </lineage>
</organism>
<gene>
    <name evidence="3" type="ORF">CEUTPL_LOCUS5414</name>
</gene>
<feature type="coiled-coil region" evidence="1">
    <location>
        <begin position="301"/>
        <end position="342"/>
    </location>
</feature>
<feature type="coiled-coil region" evidence="1">
    <location>
        <begin position="523"/>
        <end position="550"/>
    </location>
</feature>
<protein>
    <submittedName>
        <fullName evidence="3">Uncharacterized protein</fullName>
    </submittedName>
</protein>
<proteinExistence type="predicted"/>
<reference evidence="3" key="1">
    <citation type="submission" date="2022-01" db="EMBL/GenBank/DDBJ databases">
        <authorList>
            <person name="King R."/>
        </authorList>
    </citation>
    <scope>NUCLEOTIDE SEQUENCE</scope>
</reference>
<feature type="coiled-coil region" evidence="1">
    <location>
        <begin position="371"/>
        <end position="444"/>
    </location>
</feature>
<dbReference type="AlphaFoldDB" id="A0A9N9MI81"/>
<keyword evidence="1" id="KW-0175">Coiled coil</keyword>
<dbReference type="EMBL" id="OU892278">
    <property type="protein sequence ID" value="CAG9764787.1"/>
    <property type="molecule type" value="Genomic_DNA"/>
</dbReference>
<evidence type="ECO:0000256" key="1">
    <source>
        <dbReference type="SAM" id="Coils"/>
    </source>
</evidence>
<accession>A0A9N9MI81</accession>
<dbReference type="Proteomes" id="UP001152799">
    <property type="component" value="Chromosome 2"/>
</dbReference>
<evidence type="ECO:0000313" key="3">
    <source>
        <dbReference type="EMBL" id="CAG9764787.1"/>
    </source>
</evidence>
<sequence length="786" mass="92000">MPRHGSTAKSEFQSTSSIMESTNIIYKTMRTTPRPLVEHQDSDEKAKNAPPDSLKSQTYSHIPLPLKADLLKSSSFIKSARSSISRPVSSTASRISFCSENKHTLEIQFINKNKMFMQMKRELEEKLKPAVDLHKTLVQLKRKLKELGKLVTFEDIKWDPMNEYQKTLGRSEGDGSSPNELLQDLKDSLKQISKTMIDVCKSLLSRRAMIVEVLEKVANSELNLSDVTSKIDLVKNESQQLENSLQSIMKDQQNKINELVSKWETLLSSNRINVKSEELELQPQEHETLMRESKHVIHNLQQKLENRKVVYNKSLAEMNNNIRNLRDQIQQLEHDLECERKSTKEIKTRNSNNSKVTKTMKDKIIELENYKATAEVAKVEFERKNKILNEQLKNKEAQWNKEKEEMTKALNKHACDFSKITSEKADYKTNLKVIEAQKIDTERELHGKIEYLESQVETFCKESKENAKQRDEAREKCAAFETFIARMGLNNKETMQKVCDSLKEGNNEQAESLREEMAKDVEMRELKDKMSILERERFILLEEKKNLENTIHSTDIGREIAKQQKCLNKYKFLLEESENKFMQKCNEVSHLQSQMKHLKVRQEALEEQNSKCPTEELQRIVEEGRYKLEGLMKKTVENERTLEEYIIVLEKKDHQINNLENLLRYRDNVSNILKGVRDTVMYDKMSLTKYATELRQNLSYTVEESKMKEILIIDLTNKIELREKQLEKLEEEIEDLKANIVLGNDKRFILQKTIGEMEKELQDARARANQFVDNNFRSERKKCKPF</sequence>
<dbReference type="OrthoDB" id="8197438at2759"/>
<feature type="region of interest" description="Disordered" evidence="2">
    <location>
        <begin position="36"/>
        <end position="58"/>
    </location>
</feature>
<feature type="coiled-coil region" evidence="1">
    <location>
        <begin position="712"/>
        <end position="774"/>
    </location>
</feature>
<feature type="compositionally biased region" description="Basic and acidic residues" evidence="2">
    <location>
        <begin position="36"/>
        <end position="47"/>
    </location>
</feature>